<dbReference type="EMBL" id="JBHUOF010000009">
    <property type="protein sequence ID" value="MFD2799543.1"/>
    <property type="molecule type" value="Genomic_DNA"/>
</dbReference>
<dbReference type="Proteomes" id="UP001597478">
    <property type="component" value="Unassembled WGS sequence"/>
</dbReference>
<comment type="caution">
    <text evidence="1">The sequence shown here is derived from an EMBL/GenBank/DDBJ whole genome shotgun (WGS) entry which is preliminary data.</text>
</comment>
<proteinExistence type="predicted"/>
<evidence type="ECO:0000313" key="1">
    <source>
        <dbReference type="EMBL" id="MFD2799543.1"/>
    </source>
</evidence>
<name>A0ABW5W6E8_9PSEU</name>
<evidence type="ECO:0000313" key="2">
    <source>
        <dbReference type="Proteomes" id="UP001597478"/>
    </source>
</evidence>
<reference evidence="2" key="1">
    <citation type="journal article" date="2019" name="Int. J. Syst. Evol. Microbiol.">
        <title>The Global Catalogue of Microorganisms (GCM) 10K type strain sequencing project: providing services to taxonomists for standard genome sequencing and annotation.</title>
        <authorList>
            <consortium name="The Broad Institute Genomics Platform"/>
            <consortium name="The Broad Institute Genome Sequencing Center for Infectious Disease"/>
            <person name="Wu L."/>
            <person name="Ma J."/>
        </authorList>
    </citation>
    <scope>NUCLEOTIDE SEQUENCE [LARGE SCALE GENOMIC DNA]</scope>
    <source>
        <strain evidence="2">IBRC-M 10906</strain>
    </source>
</reference>
<gene>
    <name evidence="1" type="ORF">ACFS2C_09070</name>
</gene>
<organism evidence="1 2">
    <name type="scientific">Prauserella oleivorans</name>
    <dbReference type="NCBI Taxonomy" id="1478153"/>
    <lineage>
        <taxon>Bacteria</taxon>
        <taxon>Bacillati</taxon>
        <taxon>Actinomycetota</taxon>
        <taxon>Actinomycetes</taxon>
        <taxon>Pseudonocardiales</taxon>
        <taxon>Pseudonocardiaceae</taxon>
        <taxon>Prauserella</taxon>
    </lineage>
</organism>
<protein>
    <submittedName>
        <fullName evidence="1">Uncharacterized protein</fullName>
    </submittedName>
</protein>
<keyword evidence="2" id="KW-1185">Reference proteome</keyword>
<feature type="non-terminal residue" evidence="1">
    <location>
        <position position="60"/>
    </location>
</feature>
<accession>A0ABW5W6E8</accession>
<sequence>MDATAITAVIGLLATMSTAIGVPFIQGHIASKRNFATKSVSHLVSFLWQVMAAPRVRKAR</sequence>
<dbReference type="RefSeq" id="WP_377514030.1">
    <property type="nucleotide sequence ID" value="NZ_JBHUOF010000009.1"/>
</dbReference>